<dbReference type="STRING" id="658187.LDG_7216"/>
<dbReference type="CDD" id="cd14436">
    <property type="entry name" value="LepB"/>
    <property type="match status" value="1"/>
</dbReference>
<dbReference type="AlphaFoldDB" id="G9EPL4"/>
<keyword evidence="2" id="KW-1133">Transmembrane helix</keyword>
<feature type="domain" description="LepB GAP" evidence="4">
    <location>
        <begin position="535"/>
        <end position="614"/>
    </location>
</feature>
<evidence type="ECO:0000313" key="7">
    <source>
        <dbReference type="Proteomes" id="UP000002770"/>
    </source>
</evidence>
<evidence type="ECO:0000259" key="3">
    <source>
        <dbReference type="Pfam" id="PF18172"/>
    </source>
</evidence>
<reference evidence="8" key="2">
    <citation type="journal article" date="2013" name="Cell Res.">
        <title>Structural analyses of Legionella LepB reveal a new GAP fold that catalytically mimics eukaryotic RasGAP.</title>
        <authorList>
            <person name="Yu Q."/>
            <person name="Hu L."/>
            <person name="Yao Q."/>
            <person name="Zhu Y."/>
            <person name="Dong N."/>
            <person name="Wang D.C."/>
            <person name="Shao F."/>
        </authorList>
    </citation>
    <scope>X-RAY CRYSTALLOGRAPHY (2.78 ANGSTROMS) OF 316-620</scope>
</reference>
<keyword evidence="1" id="KW-0175">Coiled coil</keyword>
<gene>
    <name evidence="6" type="ORF">LDG_7216</name>
</gene>
<dbReference type="Gene3D" id="1.25.40.830">
    <property type="match status" value="1"/>
</dbReference>
<dbReference type="Pfam" id="PF18640">
    <property type="entry name" value="LepB_N"/>
    <property type="match status" value="1"/>
</dbReference>
<name>G9EPL4_9GAMM</name>
<dbReference type="OrthoDB" id="5619798at2"/>
<sequence length="1189" mass="135486">MTITYNGKELTRFKAKSSGKNQSEIDGFYRDALDCERYFIKKPADQCELFAEAFAGAILQEIMDRGLIDKIYHPSLIVASVVRVDDGTGKPEYALIQPMVSFVALHETIETSYTDGSDRDPLKEAYAGSDYYLRLLEQQQFGLTSALMFSIWLSAHSVHSGNIVTLNNDKMISKQRARLDWGDAFRFLAHPKNNENILYAYENRGVLNYKSWTKDYFLNYKKIPGLFSAMAEKGRLFKAALQENELLDILRSALQKLPADLIEQQTKDRFAQKDIYMDSFRTVQLGPESDGGTFIPEMAKILNHRLDKITELQDLTLQSAMGDMYQSIFVATPPLLQMEQEQPFPELIRTWAGLLGQIGVESVRTEEVNFGQLAKCFNDYLNTVAEHCEQQNIWQHKREENHNFFTAFKPDASKAALHGHAYIAHYKESVILRHLSIVDPKTLGMLRFAPYEAPSTDYCRHFPDSPWAKMQRLATAGQNIILQLRLIQNGQMLEDDFMKEKLPVLQKALDDFMQYKTEVDALLAHDSEVTPVSTHDSSFFYDIDEQTLNAMSGDQLATICFEELNAPHPSRLIMRILKSDSLWQEVDDSLNGDAFMGRQDDICEKRNKICQWRQLVQMTTAMQLENEAQVRDGFAQQLKERDHKLEQAKVQQSEIELKINTLTQHIGKLTQQIKEDTEQHQHVLEQQKEVRLSLNEQLKTSENERLKAEITVAQLQVELSDLGKRLQLQTKSTQEEQLKTAQQVDALNQQIDKLTTQIKENAAQAQMALEQSAEANRDLKAQLDTAELKQLEAKEAIGVLENQLREFDAAHLKGKEHASALEQQIVALKRLVEENLEQYQHALAQLDDEKSGLEQKLNLSEKERSQAQSTSEQLTQQIHLLTRQAAEQKQMLGRASASLDLLTEQVAQKEVEIQRLKKEFAEQTQHSKDMANASLDLLTVQVTQKEEEIQRLRKEFAEQTQHSKDTASASLDLLTAQVTQKEEEIQHLKKELAEQAAYMKQSAKLNDSGLEPDAVQQLIVEQIAAQKKYEDALKKEKKNIQFARTLQMAPVVKRIEALQDKARELDKRNEAPAFNAVTTLVANMYKAVHAYIDSDKSDDDALTDFKTEAPRLIQAADKDLGEHRKKWKYVLANLSLAILTVGIGYLAAMVVNKVMNKRFTFFNETDSHAKLKELELDITNTKLGPAASA</sequence>
<evidence type="ECO:0007829" key="8">
    <source>
        <dbReference type="PDB" id="4JVS"/>
    </source>
</evidence>
<dbReference type="SMR" id="G9EPL4"/>
<evidence type="ECO:0008006" key="9">
    <source>
        <dbReference type="Google" id="ProtNLM"/>
    </source>
</evidence>
<protein>
    <recommendedName>
        <fullName evidence="9">Effector protein B, substrate of the Dot/Icm secretion system</fullName>
    </recommendedName>
</protein>
<dbReference type="InterPro" id="IPR040519">
    <property type="entry name" value="LepB_N"/>
</dbReference>
<keyword evidence="7" id="KW-1185">Reference proteome</keyword>
<dbReference type="PDBsum" id="4JVS"/>
<evidence type="ECO:0000259" key="5">
    <source>
        <dbReference type="Pfam" id="PF18640"/>
    </source>
</evidence>
<keyword evidence="2" id="KW-0812">Transmembrane</keyword>
<dbReference type="Gene3D" id="1.20.120.1700">
    <property type="match status" value="1"/>
</dbReference>
<evidence type="ECO:0000259" key="4">
    <source>
        <dbReference type="Pfam" id="PF18227"/>
    </source>
</evidence>
<accession>G9EPL4</accession>
<dbReference type="InParanoid" id="G9EPL4"/>
<dbReference type="InterPro" id="IPR040484">
    <property type="entry name" value="LepB_GAP_C"/>
</dbReference>
<dbReference type="RefSeq" id="WP_006871133.1">
    <property type="nucleotide sequence ID" value="NZ_JH413824.1"/>
</dbReference>
<dbReference type="EMBL" id="JH413824">
    <property type="protein sequence ID" value="EHL30787.1"/>
    <property type="molecule type" value="Genomic_DNA"/>
</dbReference>
<dbReference type="eggNOG" id="COG1196">
    <property type="taxonomic scope" value="Bacteria"/>
</dbReference>
<evidence type="ECO:0000313" key="6">
    <source>
        <dbReference type="EMBL" id="EHL30787.1"/>
    </source>
</evidence>
<dbReference type="HOGENOM" id="CLU_261963_0_0_6"/>
<proteinExistence type="evidence at protein level"/>
<reference evidence="6 7" key="1">
    <citation type="journal article" date="2011" name="BMC Genomics">
        <title>Insight into cross-talk between intra-amoebal pathogens.</title>
        <authorList>
            <person name="Gimenez G."/>
            <person name="Bertelli C."/>
            <person name="Moliner C."/>
            <person name="Robert C."/>
            <person name="Raoult D."/>
            <person name="Fournier P.E."/>
            <person name="Greub G."/>
        </authorList>
    </citation>
    <scope>NUCLEOTIDE SEQUENCE [LARGE SCALE GENOMIC DNA]</scope>
    <source>
        <strain evidence="6 7">LLAP12</strain>
    </source>
</reference>
<evidence type="ECO:0000256" key="1">
    <source>
        <dbReference type="SAM" id="Coils"/>
    </source>
</evidence>
<keyword evidence="2" id="KW-0472">Membrane</keyword>
<keyword evidence="8" id="KW-0002">3D-structure</keyword>
<dbReference type="Pfam" id="PF18227">
    <property type="entry name" value="LepB_GAP_C"/>
    <property type="match status" value="1"/>
</dbReference>
<dbReference type="PDB" id="4JVS">
    <property type="method" value="X-ray"/>
    <property type="resolution" value="2.78 A"/>
    <property type="chains" value="A=316-620"/>
</dbReference>
<feature type="transmembrane region" description="Helical" evidence="2">
    <location>
        <begin position="1129"/>
        <end position="1151"/>
    </location>
</feature>
<feature type="domain" description="LepB GAP" evidence="3">
    <location>
        <begin position="336"/>
        <end position="523"/>
    </location>
</feature>
<feature type="coiled-coil region" evidence="1">
    <location>
        <begin position="684"/>
        <end position="718"/>
    </location>
</feature>
<dbReference type="InterPro" id="IPR041585">
    <property type="entry name" value="LepB_GAP_N"/>
</dbReference>
<feature type="domain" description="LepB N-terminal" evidence="5">
    <location>
        <begin position="131"/>
        <end position="311"/>
    </location>
</feature>
<dbReference type="Proteomes" id="UP000002770">
    <property type="component" value="Unassembled WGS sequence"/>
</dbReference>
<organism evidence="6 7">
    <name type="scientific">Legionella drancourtii LLAP12</name>
    <dbReference type="NCBI Taxonomy" id="658187"/>
    <lineage>
        <taxon>Bacteria</taxon>
        <taxon>Pseudomonadati</taxon>
        <taxon>Pseudomonadota</taxon>
        <taxon>Gammaproteobacteria</taxon>
        <taxon>Legionellales</taxon>
        <taxon>Legionellaceae</taxon>
        <taxon>Legionella</taxon>
    </lineage>
</organism>
<feature type="coiled-coil region" evidence="1">
    <location>
        <begin position="744"/>
        <end position="998"/>
    </location>
</feature>
<dbReference type="Pfam" id="PF18172">
    <property type="entry name" value="LepB_GAP_N"/>
    <property type="match status" value="1"/>
</dbReference>
<evidence type="ECO:0000256" key="2">
    <source>
        <dbReference type="SAM" id="Phobius"/>
    </source>
</evidence>